<dbReference type="Proteomes" id="UP000031572">
    <property type="component" value="Unassembled WGS sequence"/>
</dbReference>
<evidence type="ECO:0000256" key="5">
    <source>
        <dbReference type="ARBA" id="ARBA00022971"/>
    </source>
</evidence>
<dbReference type="InterPro" id="IPR019533">
    <property type="entry name" value="Peptidase_S26"/>
</dbReference>
<comment type="caution">
    <text evidence="8">The sequence shown here is derived from an EMBL/GenBank/DDBJ whole genome shotgun (WGS) entry which is preliminary data.</text>
</comment>
<comment type="subcellular location">
    <subcellularLocation>
        <location evidence="1">Periplasm</location>
    </subcellularLocation>
</comment>
<evidence type="ECO:0000313" key="8">
    <source>
        <dbReference type="EMBL" id="KIF81619.1"/>
    </source>
</evidence>
<keyword evidence="5" id="KW-0184">Conjugation</keyword>
<keyword evidence="9" id="KW-1185">Reference proteome</keyword>
<keyword evidence="4" id="KW-0574">Periplasm</keyword>
<gene>
    <name evidence="8" type="ORF">TSA66_13725</name>
</gene>
<comment type="similarity">
    <text evidence="2">Belongs to the peptidase S26C family.</text>
</comment>
<dbReference type="OrthoDB" id="8524932at2"/>
<dbReference type="Gene3D" id="2.10.109.10">
    <property type="entry name" value="Umud Fragment, subunit A"/>
    <property type="match status" value="1"/>
</dbReference>
<dbReference type="Pfam" id="PF10502">
    <property type="entry name" value="Peptidase_S26"/>
    <property type="match status" value="1"/>
</dbReference>
<evidence type="ECO:0000256" key="6">
    <source>
        <dbReference type="SAM" id="Phobius"/>
    </source>
</evidence>
<dbReference type="InterPro" id="IPR014139">
    <property type="entry name" value="Peptidase_S26C_TraF"/>
</dbReference>
<accession>A0A0C2BNK8</accession>
<reference evidence="8 9" key="1">
    <citation type="submission" date="2014-12" db="EMBL/GenBank/DDBJ databases">
        <title>Denitrispirillum autotrophicum gen. nov., sp. nov., Denitrifying, Facultatively Autotrophic Bacteria Isolated from Rice Paddy Soil.</title>
        <authorList>
            <person name="Ishii S."/>
            <person name="Ashida N."/>
            <person name="Ohno H."/>
            <person name="Otsuka S."/>
            <person name="Yokota A."/>
            <person name="Senoo K."/>
        </authorList>
    </citation>
    <scope>NUCLEOTIDE SEQUENCE [LARGE SCALE GENOMIC DNA]</scope>
    <source>
        <strain evidence="8 9">TSA66</strain>
    </source>
</reference>
<evidence type="ECO:0000256" key="2">
    <source>
        <dbReference type="ARBA" id="ARBA00005849"/>
    </source>
</evidence>
<dbReference type="RefSeq" id="WP_040040441.1">
    <property type="nucleotide sequence ID" value="NZ_JWJG01000028.1"/>
</dbReference>
<dbReference type="STRING" id="709839.TSA66_13725"/>
<dbReference type="GO" id="GO:0042597">
    <property type="term" value="C:periplasmic space"/>
    <property type="evidence" value="ECO:0007669"/>
    <property type="project" value="UniProtKB-SubCell"/>
</dbReference>
<keyword evidence="6" id="KW-0472">Membrane</keyword>
<keyword evidence="6" id="KW-0812">Transmembrane</keyword>
<dbReference type="AlphaFoldDB" id="A0A0C2BNK8"/>
<evidence type="ECO:0000256" key="3">
    <source>
        <dbReference type="ARBA" id="ARBA00022729"/>
    </source>
</evidence>
<feature type="transmembrane region" description="Helical" evidence="6">
    <location>
        <begin position="34"/>
        <end position="56"/>
    </location>
</feature>
<evidence type="ECO:0000256" key="1">
    <source>
        <dbReference type="ARBA" id="ARBA00004418"/>
    </source>
</evidence>
<evidence type="ECO:0000259" key="7">
    <source>
        <dbReference type="Pfam" id="PF10502"/>
    </source>
</evidence>
<evidence type="ECO:0000313" key="9">
    <source>
        <dbReference type="Proteomes" id="UP000031572"/>
    </source>
</evidence>
<feature type="domain" description="Peptidase S26" evidence="7">
    <location>
        <begin position="37"/>
        <end position="194"/>
    </location>
</feature>
<dbReference type="SUPFAM" id="SSF51306">
    <property type="entry name" value="LexA/Signal peptidase"/>
    <property type="match status" value="1"/>
</dbReference>
<protein>
    <submittedName>
        <fullName evidence="8">Conjugal transfer protein TraF</fullName>
    </submittedName>
</protein>
<proteinExistence type="inferred from homology"/>
<dbReference type="GO" id="GO:0006465">
    <property type="term" value="P:signal peptide processing"/>
    <property type="evidence" value="ECO:0007669"/>
    <property type="project" value="InterPro"/>
</dbReference>
<dbReference type="GO" id="GO:0004252">
    <property type="term" value="F:serine-type endopeptidase activity"/>
    <property type="evidence" value="ECO:0007669"/>
    <property type="project" value="InterPro"/>
</dbReference>
<keyword evidence="3" id="KW-0732">Signal</keyword>
<keyword evidence="6" id="KW-1133">Transmembrane helix</keyword>
<dbReference type="EMBL" id="JWJG01000028">
    <property type="protein sequence ID" value="KIF81619.1"/>
    <property type="molecule type" value="Genomic_DNA"/>
</dbReference>
<dbReference type="InterPro" id="IPR036286">
    <property type="entry name" value="LexA/Signal_pep-like_sf"/>
</dbReference>
<name>A0A0C2BNK8_9BURK</name>
<organism evidence="8 9">
    <name type="scientific">Noviherbaspirillum autotrophicum</name>
    <dbReference type="NCBI Taxonomy" id="709839"/>
    <lineage>
        <taxon>Bacteria</taxon>
        <taxon>Pseudomonadati</taxon>
        <taxon>Pseudomonadota</taxon>
        <taxon>Betaproteobacteria</taxon>
        <taxon>Burkholderiales</taxon>
        <taxon>Oxalobacteraceae</taxon>
        <taxon>Noviherbaspirillum</taxon>
    </lineage>
</organism>
<sequence length="197" mass="22104">MTTTSVKAANTLAPRTGWLGRRNTDMRAFLHHVWRHWCVYLVLLAIWGLAFVRVFIDPTPRLPVLFNMTPSLPYTLAIVQYGRTTYERGDFVVFSFAGEAQQFYPGLKKQPFFKVIRGMAGDRITVVHRHVHVNGVDMGLAKPHSVDGHALAPIPAMVIPPGHYYVQGTSPDSFDSRYQASGLVQADRILAIVKPVF</sequence>
<evidence type="ECO:0000256" key="4">
    <source>
        <dbReference type="ARBA" id="ARBA00022764"/>
    </source>
</evidence>
<dbReference type="NCBIfam" id="TIGR02771">
    <property type="entry name" value="TraF_Ti"/>
    <property type="match status" value="1"/>
</dbReference>